<name>A0A917R4L6_9ACTN</name>
<dbReference type="Proteomes" id="UP000645217">
    <property type="component" value="Unassembled WGS sequence"/>
</dbReference>
<dbReference type="EMBL" id="BMNT01000017">
    <property type="protein sequence ID" value="GGK88862.1"/>
    <property type="molecule type" value="Genomic_DNA"/>
</dbReference>
<evidence type="ECO:0008006" key="3">
    <source>
        <dbReference type="Google" id="ProtNLM"/>
    </source>
</evidence>
<dbReference type="SUPFAM" id="SSF48576">
    <property type="entry name" value="Terpenoid synthases"/>
    <property type="match status" value="1"/>
</dbReference>
<accession>A0A917R4L6</accession>
<protein>
    <recommendedName>
        <fullName evidence="3">Terpene synthase</fullName>
    </recommendedName>
</protein>
<comment type="caution">
    <text evidence="1">The sequence shown here is derived from an EMBL/GenBank/DDBJ whole genome shotgun (WGS) entry which is preliminary data.</text>
</comment>
<dbReference type="RefSeq" id="WP_229691210.1">
    <property type="nucleotide sequence ID" value="NZ_BMNT01000017.1"/>
</dbReference>
<sequence>MSAPALPSSSGAERVWPAAVDAGAICAVAGRSQREMQEWMAGYPGLFAARPFDAALSSTLSLAMAFSGPWLDAAGLRMANKVCLWAFGLDWLVDYVASSAPEVAEIAGRCLAVAAGDPPLAGDDLTVFLGEIRDELAASPSFPLLGPVWREELELMLEGMSREREWRDSGVTPSLEEYLGNAANLGFSFAFAAHLIHVGGVTDAADVEPVRRASHAVQRVIRLLNDLGTYERDLAWGDLNALLLGVTREEVDRQVASLAARSRSLIEPLRGSHPHIAGYLERQMDFCAGFYRLADYWGAL</sequence>
<dbReference type="AlphaFoldDB" id="A0A917R4L6"/>
<dbReference type="Gene3D" id="1.10.600.10">
    <property type="entry name" value="Farnesyl Diphosphate Synthase"/>
    <property type="match status" value="1"/>
</dbReference>
<gene>
    <name evidence="1" type="ORF">GCM10007964_34440</name>
</gene>
<dbReference type="Pfam" id="PF19086">
    <property type="entry name" value="Terpene_syn_C_2"/>
    <property type="match status" value="1"/>
</dbReference>
<evidence type="ECO:0000313" key="2">
    <source>
        <dbReference type="Proteomes" id="UP000645217"/>
    </source>
</evidence>
<reference evidence="1" key="2">
    <citation type="submission" date="2020-09" db="EMBL/GenBank/DDBJ databases">
        <authorList>
            <person name="Sun Q."/>
            <person name="Ohkuma M."/>
        </authorList>
    </citation>
    <scope>NUCLEOTIDE SEQUENCE</scope>
    <source>
        <strain evidence="1">JCM 13064</strain>
    </source>
</reference>
<proteinExistence type="predicted"/>
<evidence type="ECO:0000313" key="1">
    <source>
        <dbReference type="EMBL" id="GGK88862.1"/>
    </source>
</evidence>
<reference evidence="1" key="1">
    <citation type="journal article" date="2014" name="Int. J. Syst. Evol. Microbiol.">
        <title>Complete genome sequence of Corynebacterium casei LMG S-19264T (=DSM 44701T), isolated from a smear-ripened cheese.</title>
        <authorList>
            <consortium name="US DOE Joint Genome Institute (JGI-PGF)"/>
            <person name="Walter F."/>
            <person name="Albersmeier A."/>
            <person name="Kalinowski J."/>
            <person name="Ruckert C."/>
        </authorList>
    </citation>
    <scope>NUCLEOTIDE SEQUENCE</scope>
    <source>
        <strain evidence="1">JCM 13064</strain>
    </source>
</reference>
<dbReference type="InterPro" id="IPR008949">
    <property type="entry name" value="Isoprenoid_synthase_dom_sf"/>
</dbReference>
<organism evidence="1 2">
    <name type="scientific">Sphaerisporangium melleum</name>
    <dbReference type="NCBI Taxonomy" id="321316"/>
    <lineage>
        <taxon>Bacteria</taxon>
        <taxon>Bacillati</taxon>
        <taxon>Actinomycetota</taxon>
        <taxon>Actinomycetes</taxon>
        <taxon>Streptosporangiales</taxon>
        <taxon>Streptosporangiaceae</taxon>
        <taxon>Sphaerisporangium</taxon>
    </lineage>
</organism>
<keyword evidence="2" id="KW-1185">Reference proteome</keyword>